<evidence type="ECO:0000313" key="3">
    <source>
        <dbReference type="Proteomes" id="UP000324222"/>
    </source>
</evidence>
<dbReference type="Proteomes" id="UP000324222">
    <property type="component" value="Unassembled WGS sequence"/>
</dbReference>
<comment type="caution">
    <text evidence="2">The sequence shown here is derived from an EMBL/GenBank/DDBJ whole genome shotgun (WGS) entry which is preliminary data.</text>
</comment>
<reference evidence="2 3" key="1">
    <citation type="submission" date="2019-05" db="EMBL/GenBank/DDBJ databases">
        <title>Another draft genome of Portunus trituberculatus and its Hox gene families provides insights of decapod evolution.</title>
        <authorList>
            <person name="Jeong J.-H."/>
            <person name="Song I."/>
            <person name="Kim S."/>
            <person name="Choi T."/>
            <person name="Kim D."/>
            <person name="Ryu S."/>
            <person name="Kim W."/>
        </authorList>
    </citation>
    <scope>NUCLEOTIDE SEQUENCE [LARGE SCALE GENOMIC DNA]</scope>
    <source>
        <tissue evidence="2">Muscle</tissue>
    </source>
</reference>
<evidence type="ECO:0000256" key="1">
    <source>
        <dbReference type="SAM" id="SignalP"/>
    </source>
</evidence>
<dbReference type="EMBL" id="VSRR010001383">
    <property type="protein sequence ID" value="MPC24850.1"/>
    <property type="molecule type" value="Genomic_DNA"/>
</dbReference>
<feature type="signal peptide" evidence="1">
    <location>
        <begin position="1"/>
        <end position="23"/>
    </location>
</feature>
<keyword evidence="1" id="KW-0732">Signal</keyword>
<name>A0A5B7DTT1_PORTR</name>
<keyword evidence="3" id="KW-1185">Reference proteome</keyword>
<feature type="chain" id="PRO_5023107934" evidence="1">
    <location>
        <begin position="24"/>
        <end position="53"/>
    </location>
</feature>
<organism evidence="2 3">
    <name type="scientific">Portunus trituberculatus</name>
    <name type="common">Swimming crab</name>
    <name type="synonym">Neptunus trituberculatus</name>
    <dbReference type="NCBI Taxonomy" id="210409"/>
    <lineage>
        <taxon>Eukaryota</taxon>
        <taxon>Metazoa</taxon>
        <taxon>Ecdysozoa</taxon>
        <taxon>Arthropoda</taxon>
        <taxon>Crustacea</taxon>
        <taxon>Multicrustacea</taxon>
        <taxon>Malacostraca</taxon>
        <taxon>Eumalacostraca</taxon>
        <taxon>Eucarida</taxon>
        <taxon>Decapoda</taxon>
        <taxon>Pleocyemata</taxon>
        <taxon>Brachyura</taxon>
        <taxon>Eubrachyura</taxon>
        <taxon>Portunoidea</taxon>
        <taxon>Portunidae</taxon>
        <taxon>Portuninae</taxon>
        <taxon>Portunus</taxon>
    </lineage>
</organism>
<protein>
    <submittedName>
        <fullName evidence="2">Uncharacterized protein</fullName>
    </submittedName>
</protein>
<proteinExistence type="predicted"/>
<sequence length="53" mass="6061">MSVPALFWFHVVAVVLFPAGVRTFDQSHLLNQVEWLSNILQKYTDLVTSKNIS</sequence>
<gene>
    <name evidence="2" type="ORF">E2C01_017944</name>
</gene>
<evidence type="ECO:0000313" key="2">
    <source>
        <dbReference type="EMBL" id="MPC24850.1"/>
    </source>
</evidence>
<dbReference type="AlphaFoldDB" id="A0A5B7DTT1"/>
<accession>A0A5B7DTT1</accession>